<dbReference type="Gene3D" id="3.90.930.1">
    <property type="match status" value="1"/>
</dbReference>
<gene>
    <name evidence="1" type="ORF">G4L40_11315</name>
</gene>
<dbReference type="RefSeq" id="WP_166237315.1">
    <property type="nucleotide sequence ID" value="NZ_JAAJBV010000009.1"/>
</dbReference>
<dbReference type="Proteomes" id="UP000761423">
    <property type="component" value="Unassembled WGS sequence"/>
</dbReference>
<sequence length="252" mass="29198">MKKYIIILFLTISAFAQDKINQLDDQGNRHGLWKGTHKETNRPRYEGTFNHGKEIGVFKYFDDTKAGTVIATRDFSKGDGSCYAIFYDQKGNKVSEGKLVNKTPDGEWKYYHFESKTIMSIEFYKDGKLEGNRKVFYKDGTIAEDTNYKAGIKEGTSKTYSDKGKLIDEHIYKNGQYEGLASYYDGNGSKMYEGNYVNGKRVGNWKFFENNKVIKEVKAAKFSKELIKYEQRYTEKVTKTFEQVKKEQEKGK</sequence>
<dbReference type="Gene3D" id="2.20.110.10">
    <property type="entry name" value="Histone H3 K4-specific methyltransferase SET7/9 N-terminal domain"/>
    <property type="match status" value="1"/>
</dbReference>
<protein>
    <recommendedName>
        <fullName evidence="3">Preprotein translocase YidC</fullName>
    </recommendedName>
</protein>
<dbReference type="EMBL" id="JAAJBV010000009">
    <property type="protein sequence ID" value="NHM05295.1"/>
    <property type="molecule type" value="Genomic_DNA"/>
</dbReference>
<name>A0ABX0IDK0_9FLAO</name>
<keyword evidence="2" id="KW-1185">Reference proteome</keyword>
<evidence type="ECO:0000313" key="2">
    <source>
        <dbReference type="Proteomes" id="UP000761423"/>
    </source>
</evidence>
<reference evidence="1 2" key="1">
    <citation type="submission" date="2020-02" db="EMBL/GenBank/DDBJ databases">
        <authorList>
            <person name="Chen W.-M."/>
        </authorList>
    </citation>
    <scope>NUCLEOTIDE SEQUENCE [LARGE SCALE GENOMIC DNA]</scope>
    <source>
        <strain evidence="1 2">TWA-26</strain>
    </source>
</reference>
<evidence type="ECO:0000313" key="1">
    <source>
        <dbReference type="EMBL" id="NHM05295.1"/>
    </source>
</evidence>
<organism evidence="1 2">
    <name type="scientific">Flavobacterium celericrescens</name>
    <dbReference type="NCBI Taxonomy" id="2709780"/>
    <lineage>
        <taxon>Bacteria</taxon>
        <taxon>Pseudomonadati</taxon>
        <taxon>Bacteroidota</taxon>
        <taxon>Flavobacteriia</taxon>
        <taxon>Flavobacteriales</taxon>
        <taxon>Flavobacteriaceae</taxon>
        <taxon>Flavobacterium</taxon>
    </lineage>
</organism>
<dbReference type="SUPFAM" id="SSF82185">
    <property type="entry name" value="Histone H3 K4-specific methyltransferase SET7/9 N-terminal domain"/>
    <property type="match status" value="2"/>
</dbReference>
<comment type="caution">
    <text evidence="1">The sequence shown here is derived from an EMBL/GenBank/DDBJ whole genome shotgun (WGS) entry which is preliminary data.</text>
</comment>
<proteinExistence type="predicted"/>
<accession>A0ABX0IDK0</accession>
<dbReference type="InterPro" id="IPR011652">
    <property type="entry name" value="MORN_2"/>
</dbReference>
<evidence type="ECO:0008006" key="3">
    <source>
        <dbReference type="Google" id="ProtNLM"/>
    </source>
</evidence>
<dbReference type="Pfam" id="PF07661">
    <property type="entry name" value="MORN_2"/>
    <property type="match status" value="3"/>
</dbReference>